<dbReference type="PROSITE" id="PS50006">
    <property type="entry name" value="FHA_DOMAIN"/>
    <property type="match status" value="1"/>
</dbReference>
<feature type="domain" description="FHA" evidence="2">
    <location>
        <begin position="127"/>
        <end position="160"/>
    </location>
</feature>
<protein>
    <recommendedName>
        <fullName evidence="2">FHA domain-containing protein</fullName>
    </recommendedName>
</protein>
<dbReference type="PANTHER" id="PTHR15715">
    <property type="entry name" value="CENTROSOMAL PROTEIN OF 170 KDA"/>
    <property type="match status" value="1"/>
</dbReference>
<evidence type="ECO:0000256" key="1">
    <source>
        <dbReference type="SAM" id="MobiDB-lite"/>
    </source>
</evidence>
<evidence type="ECO:0000313" key="3">
    <source>
        <dbReference type="EMBL" id="CAD7198669.1"/>
    </source>
</evidence>
<dbReference type="InterPro" id="IPR000253">
    <property type="entry name" value="FHA_dom"/>
</dbReference>
<accession>A0A7R8Z730</accession>
<name>A0A7R8Z730_TIMDO</name>
<gene>
    <name evidence="3" type="ORF">TDIB3V08_LOCUS4948</name>
</gene>
<reference evidence="3" key="1">
    <citation type="submission" date="2020-11" db="EMBL/GenBank/DDBJ databases">
        <authorList>
            <person name="Tran Van P."/>
        </authorList>
    </citation>
    <scope>NUCLEOTIDE SEQUENCE</scope>
</reference>
<feature type="region of interest" description="Disordered" evidence="1">
    <location>
        <begin position="249"/>
        <end position="278"/>
    </location>
</feature>
<feature type="region of interest" description="Disordered" evidence="1">
    <location>
        <begin position="1"/>
        <end position="26"/>
    </location>
</feature>
<dbReference type="PANTHER" id="PTHR15715:SF37">
    <property type="entry name" value="LD47843P"/>
    <property type="match status" value="1"/>
</dbReference>
<evidence type="ECO:0000259" key="2">
    <source>
        <dbReference type="PROSITE" id="PS50006"/>
    </source>
</evidence>
<dbReference type="EMBL" id="OA566309">
    <property type="protein sequence ID" value="CAD7198669.1"/>
    <property type="molecule type" value="Genomic_DNA"/>
</dbReference>
<sequence length="373" mass="42565">MNKLKKNSANGETNRLERDGNSPEEPVLQFESGMAYRAFSWLQAFRTSFASSTGNIKLHSGYSINCHPATHIPPGQMVVSGGWWQNVSYPYNKDVIPPEKMTAKAVLICRPNSHPFQERVLSLEQPIKVGRSVARARASPNNAIFDCKVLSRNHALLWYDTGKGIDHKGEEMGGTDSSKCANGRRRVEEIAGGRTVRWRHLLNGQPAAWKQLMANTIYNIMRDVDQWSYFNKIGDRVLKAERDRHIEFKERRRQRQDQDLRKKQTGRNKRREEEGKKDIDEMSEVVPYSKSPARLEISLMLGWSYQALQGCRLAMKTRYTSMGERHLGVIESPQARRAARRKGHRRGLKGLTTTQETGGSLKFDTFKMASSEN</sequence>
<feature type="compositionally biased region" description="Basic and acidic residues" evidence="1">
    <location>
        <begin position="249"/>
        <end position="262"/>
    </location>
</feature>
<dbReference type="InterPro" id="IPR051176">
    <property type="entry name" value="Cent_Immune-Sig_Mod"/>
</dbReference>
<proteinExistence type="predicted"/>
<dbReference type="AlphaFoldDB" id="A0A7R8Z730"/>
<feature type="region of interest" description="Disordered" evidence="1">
    <location>
        <begin position="350"/>
        <end position="373"/>
    </location>
</feature>
<organism evidence="3">
    <name type="scientific">Timema douglasi</name>
    <name type="common">Walking stick</name>
    <dbReference type="NCBI Taxonomy" id="61478"/>
    <lineage>
        <taxon>Eukaryota</taxon>
        <taxon>Metazoa</taxon>
        <taxon>Ecdysozoa</taxon>
        <taxon>Arthropoda</taxon>
        <taxon>Hexapoda</taxon>
        <taxon>Insecta</taxon>
        <taxon>Pterygota</taxon>
        <taxon>Neoptera</taxon>
        <taxon>Polyneoptera</taxon>
        <taxon>Phasmatodea</taxon>
        <taxon>Timematodea</taxon>
        <taxon>Timematoidea</taxon>
        <taxon>Timematidae</taxon>
        <taxon>Timema</taxon>
    </lineage>
</organism>
<dbReference type="SUPFAM" id="SSF49879">
    <property type="entry name" value="SMAD/FHA domain"/>
    <property type="match status" value="1"/>
</dbReference>
<dbReference type="InterPro" id="IPR008984">
    <property type="entry name" value="SMAD_FHA_dom_sf"/>
</dbReference>